<reference evidence="1 2" key="1">
    <citation type="submission" date="2016-08" db="EMBL/GenBank/DDBJ databases">
        <title>Analysis of Carbohydrate Active Enzymes in Thermogemmatispora T81 Reveals Carbohydrate Degradation Ability.</title>
        <authorList>
            <person name="Tomazini A."/>
            <person name="Lal S."/>
            <person name="Stott M."/>
            <person name="Henrissat B."/>
            <person name="Polikarpov I."/>
            <person name="Sparling R."/>
            <person name="Levin D.B."/>
        </authorList>
    </citation>
    <scope>NUCLEOTIDE SEQUENCE [LARGE SCALE GENOMIC DNA]</scope>
    <source>
        <strain evidence="1 2">T81</strain>
    </source>
</reference>
<proteinExistence type="predicted"/>
<evidence type="ECO:0000313" key="2">
    <source>
        <dbReference type="Proteomes" id="UP000248706"/>
    </source>
</evidence>
<dbReference type="Proteomes" id="UP000248706">
    <property type="component" value="Unassembled WGS sequence"/>
</dbReference>
<protein>
    <submittedName>
        <fullName evidence="1">Uncharacterized protein</fullName>
    </submittedName>
</protein>
<organism evidence="1 2">
    <name type="scientific">Thermogemmatispora tikiterensis</name>
    <dbReference type="NCBI Taxonomy" id="1825093"/>
    <lineage>
        <taxon>Bacteria</taxon>
        <taxon>Bacillati</taxon>
        <taxon>Chloroflexota</taxon>
        <taxon>Ktedonobacteria</taxon>
        <taxon>Thermogemmatisporales</taxon>
        <taxon>Thermogemmatisporaceae</taxon>
        <taxon>Thermogemmatispora</taxon>
    </lineage>
</organism>
<name>A0A328VDW2_9CHLR</name>
<gene>
    <name evidence="1" type="ORF">A4R35_09985</name>
</gene>
<comment type="caution">
    <text evidence="1">The sequence shown here is derived from an EMBL/GenBank/DDBJ whole genome shotgun (WGS) entry which is preliminary data.</text>
</comment>
<sequence length="68" mass="7303">MAPTLAPEVRALALAWADGYPLALVVLAQALRDGRLDPRQPADRTRLLEQLAELAQGLRLDAAPGCSR</sequence>
<dbReference type="AlphaFoldDB" id="A0A328VDW2"/>
<dbReference type="EMBL" id="MCIF01000002">
    <property type="protein sequence ID" value="RAQ95866.1"/>
    <property type="molecule type" value="Genomic_DNA"/>
</dbReference>
<evidence type="ECO:0000313" key="1">
    <source>
        <dbReference type="EMBL" id="RAQ95866.1"/>
    </source>
</evidence>
<keyword evidence="2" id="KW-1185">Reference proteome</keyword>
<accession>A0A328VDW2</accession>